<keyword evidence="3 10" id="KW-0813">Transport</keyword>
<dbReference type="GO" id="GO:0005886">
    <property type="term" value="C:plasma membrane"/>
    <property type="evidence" value="ECO:0007669"/>
    <property type="project" value="TreeGrafter"/>
</dbReference>
<dbReference type="OrthoDB" id="6150485at2759"/>
<dbReference type="GO" id="GO:0046872">
    <property type="term" value="F:metal ion binding"/>
    <property type="evidence" value="ECO:0007669"/>
    <property type="project" value="UniProtKB-KW"/>
</dbReference>
<keyword evidence="5 12" id="KW-1133">Transmembrane helix</keyword>
<evidence type="ECO:0000256" key="4">
    <source>
        <dbReference type="ARBA" id="ARBA00022692"/>
    </source>
</evidence>
<reference evidence="13 14" key="1">
    <citation type="journal article" date="2017" name="Nat. Ecol. Evol.">
        <title>Scallop genome provides insights into evolution of bilaterian karyotype and development.</title>
        <authorList>
            <person name="Wang S."/>
            <person name="Zhang J."/>
            <person name="Jiao W."/>
            <person name="Li J."/>
            <person name="Xun X."/>
            <person name="Sun Y."/>
            <person name="Guo X."/>
            <person name="Huan P."/>
            <person name="Dong B."/>
            <person name="Zhang L."/>
            <person name="Hu X."/>
            <person name="Sun X."/>
            <person name="Wang J."/>
            <person name="Zhao C."/>
            <person name="Wang Y."/>
            <person name="Wang D."/>
            <person name="Huang X."/>
            <person name="Wang R."/>
            <person name="Lv J."/>
            <person name="Li Y."/>
            <person name="Zhang Z."/>
            <person name="Liu B."/>
            <person name="Lu W."/>
            <person name="Hui Y."/>
            <person name="Liang J."/>
            <person name="Zhou Z."/>
            <person name="Hou R."/>
            <person name="Li X."/>
            <person name="Liu Y."/>
            <person name="Li H."/>
            <person name="Ning X."/>
            <person name="Lin Y."/>
            <person name="Zhao L."/>
            <person name="Xing Q."/>
            <person name="Dou J."/>
            <person name="Li Y."/>
            <person name="Mao J."/>
            <person name="Guo H."/>
            <person name="Dou H."/>
            <person name="Li T."/>
            <person name="Mu C."/>
            <person name="Jiang W."/>
            <person name="Fu Q."/>
            <person name="Fu X."/>
            <person name="Miao Y."/>
            <person name="Liu J."/>
            <person name="Yu Q."/>
            <person name="Li R."/>
            <person name="Liao H."/>
            <person name="Li X."/>
            <person name="Kong Y."/>
            <person name="Jiang Z."/>
            <person name="Chourrout D."/>
            <person name="Li R."/>
            <person name="Bao Z."/>
        </authorList>
    </citation>
    <scope>NUCLEOTIDE SEQUENCE [LARGE SCALE GENOMIC DNA]</scope>
    <source>
        <strain evidence="13 14">PY_sf001</strain>
    </source>
</reference>
<evidence type="ECO:0000313" key="13">
    <source>
        <dbReference type="EMBL" id="OWF47162.1"/>
    </source>
</evidence>
<evidence type="ECO:0000256" key="2">
    <source>
        <dbReference type="ARBA" id="ARBA00006459"/>
    </source>
</evidence>
<keyword evidence="4 10" id="KW-0812">Transmembrane</keyword>
<feature type="binding site" evidence="8">
    <location>
        <position position="52"/>
    </location>
    <ligand>
        <name>Na(+)</name>
        <dbReference type="ChEBI" id="CHEBI:29101"/>
        <label>1</label>
    </ligand>
</feature>
<feature type="transmembrane region" description="Helical" evidence="12">
    <location>
        <begin position="41"/>
        <end position="58"/>
    </location>
</feature>
<dbReference type="GO" id="GO:0005283">
    <property type="term" value="F:amino acid:sodium symporter activity"/>
    <property type="evidence" value="ECO:0007669"/>
    <property type="project" value="TreeGrafter"/>
</dbReference>
<evidence type="ECO:0000256" key="3">
    <source>
        <dbReference type="ARBA" id="ARBA00022448"/>
    </source>
</evidence>
<feature type="region of interest" description="Disordered" evidence="11">
    <location>
        <begin position="1"/>
        <end position="33"/>
    </location>
</feature>
<feature type="transmembrane region" description="Helical" evidence="12">
    <location>
        <begin position="521"/>
        <end position="543"/>
    </location>
</feature>
<evidence type="ECO:0000256" key="8">
    <source>
        <dbReference type="PIRSR" id="PIRSR600175-1"/>
    </source>
</evidence>
<dbReference type="GO" id="GO:0089718">
    <property type="term" value="P:amino acid import across plasma membrane"/>
    <property type="evidence" value="ECO:0007669"/>
    <property type="project" value="TreeGrafter"/>
</dbReference>
<evidence type="ECO:0000256" key="5">
    <source>
        <dbReference type="ARBA" id="ARBA00022989"/>
    </source>
</evidence>
<comment type="similarity">
    <text evidence="2 10">Belongs to the sodium:neurotransmitter symporter (SNF) (TC 2.A.22) family.</text>
</comment>
<feature type="binding site" evidence="8">
    <location>
        <position position="420"/>
    </location>
    <ligand>
        <name>Na(+)</name>
        <dbReference type="ChEBI" id="CHEBI:29101"/>
        <label>1</label>
    </ligand>
</feature>
<keyword evidence="8" id="KW-0915">Sodium</keyword>
<feature type="binding site" evidence="8">
    <location>
        <position position="56"/>
    </location>
    <ligand>
        <name>Na(+)</name>
        <dbReference type="ChEBI" id="CHEBI:29101"/>
        <label>1</label>
    </ligand>
</feature>
<dbReference type="PANTHER" id="PTHR11616">
    <property type="entry name" value="SODIUM/CHLORIDE DEPENDENT TRANSPORTER"/>
    <property type="match status" value="1"/>
</dbReference>
<feature type="binding site" evidence="8">
    <location>
        <position position="421"/>
    </location>
    <ligand>
        <name>Na(+)</name>
        <dbReference type="ChEBI" id="CHEBI:29101"/>
        <label>1</label>
    </ligand>
</feature>
<dbReference type="InterPro" id="IPR000175">
    <property type="entry name" value="Na/ntran_symport"/>
</dbReference>
<comment type="caution">
    <text evidence="13">The sequence shown here is derived from an EMBL/GenBank/DDBJ whole genome shotgun (WGS) entry which is preliminary data.</text>
</comment>
<feature type="transmembrane region" description="Helical" evidence="12">
    <location>
        <begin position="405"/>
        <end position="433"/>
    </location>
</feature>
<dbReference type="Proteomes" id="UP000242188">
    <property type="component" value="Unassembled WGS sequence"/>
</dbReference>
<feature type="transmembrane region" description="Helical" evidence="12">
    <location>
        <begin position="317"/>
        <end position="334"/>
    </location>
</feature>
<feature type="transmembrane region" description="Helical" evidence="12">
    <location>
        <begin position="270"/>
        <end position="297"/>
    </location>
</feature>
<evidence type="ECO:0000256" key="7">
    <source>
        <dbReference type="ARBA" id="ARBA00023180"/>
    </source>
</evidence>
<organism evidence="13 14">
    <name type="scientific">Mizuhopecten yessoensis</name>
    <name type="common">Japanese scallop</name>
    <name type="synonym">Patinopecten yessoensis</name>
    <dbReference type="NCBI Taxonomy" id="6573"/>
    <lineage>
        <taxon>Eukaryota</taxon>
        <taxon>Metazoa</taxon>
        <taxon>Spiralia</taxon>
        <taxon>Lophotrochozoa</taxon>
        <taxon>Mollusca</taxon>
        <taxon>Bivalvia</taxon>
        <taxon>Autobranchia</taxon>
        <taxon>Pteriomorphia</taxon>
        <taxon>Pectinida</taxon>
        <taxon>Pectinoidea</taxon>
        <taxon>Pectinidae</taxon>
        <taxon>Mizuhopecten</taxon>
    </lineage>
</organism>
<dbReference type="InterPro" id="IPR037272">
    <property type="entry name" value="SNS_sf"/>
</dbReference>
<dbReference type="Pfam" id="PF00209">
    <property type="entry name" value="SNF"/>
    <property type="match status" value="1"/>
</dbReference>
<dbReference type="NCBIfam" id="NF037979">
    <property type="entry name" value="Na_transp"/>
    <property type="match status" value="1"/>
</dbReference>
<evidence type="ECO:0000256" key="10">
    <source>
        <dbReference type="RuleBase" id="RU003732"/>
    </source>
</evidence>
<keyword evidence="9" id="KW-1015">Disulfide bond</keyword>
<evidence type="ECO:0000256" key="1">
    <source>
        <dbReference type="ARBA" id="ARBA00004141"/>
    </source>
</evidence>
<keyword evidence="14" id="KW-1185">Reference proteome</keyword>
<keyword evidence="6 12" id="KW-0472">Membrane</keyword>
<evidence type="ECO:0000256" key="11">
    <source>
        <dbReference type="SAM" id="MobiDB-lite"/>
    </source>
</evidence>
<comment type="subcellular location">
    <subcellularLocation>
        <location evidence="1">Membrane</location>
        <topology evidence="1">Multi-pass membrane protein</topology>
    </subcellularLocation>
</comment>
<sequence length="636" mass="71202">MDKENGNEPSPRISFLPDSDASDMVSTDKRTPTKEQWGSKLDFLLSVLGYTVGFGNVWRFPYVCMKNGGGAFLIPYLITIFLLAVPMYFLEASLGQFSGKTMQNVWCYCPLIRGEGLGLLLMLMACVWYYVMLTTWVLYYLYQSFFYPLPWSTCGNEWNTPDCFSFTNPALSTSNVSLGNTTMLVNTSSIVTTHSTSQLLNASVFVIKTGHSSEEEFWQYKVLDISSGFDDVGSIKGHLALCLLIAWIVVYLCVIKGIRSTGKVVYVTATLPYILLTVILIRSLTLPGAIDGVIFFVKPDFPSLLNIQVWLEAAIQVFYSVAMGWGVLITLSSFNKFNNNCYRDAFLLTLAGEGTSIFAGFVIFSALGFMAHKANVSIVEVAKSGPGLGFVAYPEALSQMPFPNFWSVLFFLAMFTVGLDSQFAFTETVCIVFEDSFPLLRRRRAIFRACLAVCGFLLGLAFCTGGGIYLFQLIDWYCAAFSPILFTLMECITISWVYGAERFSRDIEMMLGRPVPTYMRFCWCFLSPVLTLGLLITSFLSYVPPTYGDYVYPPFASVLGWLFAVMPVVPVVVIGVITLWRSPGETFYQNLKKSLQPSSEWGPASDQKPYSALEQWHLNGSFKDKLLINIGYRKKR</sequence>
<proteinExistence type="inferred from homology"/>
<evidence type="ECO:0000256" key="9">
    <source>
        <dbReference type="PIRSR" id="PIRSR600175-2"/>
    </source>
</evidence>
<dbReference type="PROSITE" id="PS50267">
    <property type="entry name" value="NA_NEUROTRAN_SYMP_3"/>
    <property type="match status" value="1"/>
</dbReference>
<feature type="transmembrane region" description="Helical" evidence="12">
    <location>
        <begin position="70"/>
        <end position="90"/>
    </location>
</feature>
<evidence type="ECO:0000313" key="14">
    <source>
        <dbReference type="Proteomes" id="UP000242188"/>
    </source>
</evidence>
<keyword evidence="7" id="KW-0325">Glycoprotein</keyword>
<feature type="binding site" evidence="8">
    <location>
        <position position="49"/>
    </location>
    <ligand>
        <name>Na(+)</name>
        <dbReference type="ChEBI" id="CHEBI:29101"/>
        <label>2</label>
    </ligand>
</feature>
<dbReference type="SUPFAM" id="SSF161070">
    <property type="entry name" value="SNF-like"/>
    <property type="match status" value="1"/>
</dbReference>
<dbReference type="EMBL" id="NEDP02004021">
    <property type="protein sequence ID" value="OWF47162.1"/>
    <property type="molecule type" value="Genomic_DNA"/>
</dbReference>
<gene>
    <name evidence="13" type="ORF">KP79_PYT05360</name>
</gene>
<dbReference type="AlphaFoldDB" id="A0A210QEI3"/>
<feature type="transmembrane region" description="Helical" evidence="12">
    <location>
        <begin position="238"/>
        <end position="258"/>
    </location>
</feature>
<keyword evidence="8" id="KW-0479">Metal-binding</keyword>
<feature type="transmembrane region" description="Helical" evidence="12">
    <location>
        <begin position="555"/>
        <end position="580"/>
    </location>
</feature>
<evidence type="ECO:0000256" key="12">
    <source>
        <dbReference type="SAM" id="Phobius"/>
    </source>
</evidence>
<feature type="transmembrane region" description="Helical" evidence="12">
    <location>
        <begin position="480"/>
        <end position="500"/>
    </location>
</feature>
<feature type="transmembrane region" description="Helical" evidence="12">
    <location>
        <begin position="346"/>
        <end position="371"/>
    </location>
</feature>
<dbReference type="PRINTS" id="PR00176">
    <property type="entry name" value="NANEUSMPORT"/>
</dbReference>
<keyword evidence="10" id="KW-0769">Symport</keyword>
<dbReference type="PANTHER" id="PTHR11616:SF321">
    <property type="entry name" value="SODIUM-DEPENDENT NUTRIENT AMINO ACID TRANSPORTER 1-RELATED"/>
    <property type="match status" value="1"/>
</dbReference>
<name>A0A210QEI3_MIZYE</name>
<dbReference type="PROSITE" id="PS00610">
    <property type="entry name" value="NA_NEUROTRAN_SYMP_1"/>
    <property type="match status" value="1"/>
</dbReference>
<feature type="transmembrane region" description="Helical" evidence="12">
    <location>
        <begin position="445"/>
        <end position="474"/>
    </location>
</feature>
<accession>A0A210QEI3</accession>
<evidence type="ECO:0000256" key="6">
    <source>
        <dbReference type="ARBA" id="ARBA00023136"/>
    </source>
</evidence>
<dbReference type="GO" id="GO:0015179">
    <property type="term" value="F:L-amino acid transmembrane transporter activity"/>
    <property type="evidence" value="ECO:0007669"/>
    <property type="project" value="TreeGrafter"/>
</dbReference>
<feature type="transmembrane region" description="Helical" evidence="12">
    <location>
        <begin position="119"/>
        <end position="142"/>
    </location>
</feature>
<feature type="binding site" evidence="8">
    <location>
        <position position="320"/>
    </location>
    <ligand>
        <name>Na(+)</name>
        <dbReference type="ChEBI" id="CHEBI:29101"/>
        <label>2</label>
    </ligand>
</feature>
<feature type="disulfide bond" evidence="9">
    <location>
        <begin position="154"/>
        <end position="163"/>
    </location>
</feature>
<protein>
    <recommendedName>
        <fullName evidence="10">Transporter</fullName>
    </recommendedName>
</protein>